<dbReference type="Pfam" id="PF13524">
    <property type="entry name" value="Glyco_trans_1_2"/>
    <property type="match status" value="1"/>
</dbReference>
<protein>
    <submittedName>
        <fullName evidence="7">Glycosyltransferase</fullName>
        <ecNumber evidence="7">2.4.-.-</ecNumber>
    </submittedName>
</protein>
<evidence type="ECO:0000313" key="8">
    <source>
        <dbReference type="Proteomes" id="UP001589793"/>
    </source>
</evidence>
<dbReference type="GO" id="GO:0016757">
    <property type="term" value="F:glycosyltransferase activity"/>
    <property type="evidence" value="ECO:0007669"/>
    <property type="project" value="UniProtKB-KW"/>
</dbReference>
<dbReference type="Pfam" id="PF13579">
    <property type="entry name" value="Glyco_trans_4_4"/>
    <property type="match status" value="1"/>
</dbReference>
<gene>
    <name evidence="7" type="ORF">ACFFF6_17340</name>
</gene>
<feature type="domain" description="Spore protein YkvP/CgeB glycosyl transferase-like" evidence="5">
    <location>
        <begin position="933"/>
        <end position="1041"/>
    </location>
</feature>
<dbReference type="CDD" id="cd03794">
    <property type="entry name" value="GT4_WbuB-like"/>
    <property type="match status" value="1"/>
</dbReference>
<dbReference type="Gene3D" id="3.40.50.2000">
    <property type="entry name" value="Glycogen Phosphorylase B"/>
    <property type="match status" value="3"/>
</dbReference>
<feature type="domain" description="Glycosyltransferase subfamily 4-like N-terminal" evidence="6">
    <location>
        <begin position="324"/>
        <end position="504"/>
    </location>
</feature>
<dbReference type="PANTHER" id="PTHR12526:SF510">
    <property type="entry name" value="D-INOSITOL 3-PHOSPHATE GLYCOSYLTRANSFERASE"/>
    <property type="match status" value="1"/>
</dbReference>
<keyword evidence="8" id="KW-1185">Reference proteome</keyword>
<proteinExistence type="predicted"/>
<dbReference type="EC" id="2.4.-.-" evidence="7"/>
<dbReference type="PANTHER" id="PTHR12526">
    <property type="entry name" value="GLYCOSYLTRANSFERASE"/>
    <property type="match status" value="1"/>
</dbReference>
<dbReference type="SUPFAM" id="SSF53756">
    <property type="entry name" value="UDP-Glycosyltransferase/glycogen phosphorylase"/>
    <property type="match status" value="2"/>
</dbReference>
<evidence type="ECO:0000259" key="6">
    <source>
        <dbReference type="Pfam" id="PF13579"/>
    </source>
</evidence>
<accession>A0ABV6RFD4</accession>
<feature type="region of interest" description="Disordered" evidence="3">
    <location>
        <begin position="141"/>
        <end position="160"/>
    </location>
</feature>
<evidence type="ECO:0000313" key="7">
    <source>
        <dbReference type="EMBL" id="MFC0675716.1"/>
    </source>
</evidence>
<feature type="compositionally biased region" description="Low complexity" evidence="3">
    <location>
        <begin position="194"/>
        <end position="215"/>
    </location>
</feature>
<dbReference type="Proteomes" id="UP001589793">
    <property type="component" value="Unassembled WGS sequence"/>
</dbReference>
<feature type="region of interest" description="Disordered" evidence="3">
    <location>
        <begin position="53"/>
        <end position="92"/>
    </location>
</feature>
<dbReference type="Pfam" id="PF00534">
    <property type="entry name" value="Glycos_transf_1"/>
    <property type="match status" value="1"/>
</dbReference>
<keyword evidence="1 7" id="KW-0328">Glycosyltransferase</keyword>
<keyword evidence="2 7" id="KW-0808">Transferase</keyword>
<evidence type="ECO:0000256" key="3">
    <source>
        <dbReference type="SAM" id="MobiDB-lite"/>
    </source>
</evidence>
<feature type="domain" description="Glycosyl transferase family 1" evidence="4">
    <location>
        <begin position="519"/>
        <end position="689"/>
    </location>
</feature>
<dbReference type="EMBL" id="JBHLSV010000028">
    <property type="protein sequence ID" value="MFC0675716.1"/>
    <property type="molecule type" value="Genomic_DNA"/>
</dbReference>
<reference evidence="7 8" key="1">
    <citation type="submission" date="2024-09" db="EMBL/GenBank/DDBJ databases">
        <authorList>
            <person name="Sun Q."/>
            <person name="Mori K."/>
        </authorList>
    </citation>
    <scope>NUCLEOTIDE SEQUENCE [LARGE SCALE GENOMIC DNA]</scope>
    <source>
        <strain evidence="7 8">CICC 10874</strain>
    </source>
</reference>
<sequence>MHDDEARPDAELEHLRSLEISSDLRAFLRAHEDLLARDRKNRRRIKQLEKDLAAATEAKATAERSARWQKAKRQELDQEKRTSQRTWQTQKKELERRLEASQEKLAASVKERQRLRGDLERVRGSRTFRVGKAVLKPVSILRGAPSSGPSASPGTDAPAITGDIAQQSADAAATATPTAAPEQPAGAKKDEAPKTSAPASASRAPAAPAPEAAVPTVPVGQRDLDTLRRDFAEDPSATTLARVVNRCWYGHGMIEEPARLLLEHPDLVEHFNDKERTLAERVLGDHRLMVAGIAVPPRAPGAAYIAEPDRLLYCVHSTPVFNSNGYSTRTRGIAKGMLDIGVDVRVVARSGYPWDHKVDTAKPAGKRHTKVLDGVPYTHLPGTGLGTVPMDHYLIEAADAFTREARLQRPSVIQSASNYRTALPALIAARRLGIPFIYEVRGFWELSQAAAKPAWDDSDQFRTIGDLECLVAREADHVLAITRQVKEDLVSRGIPAERITVAPNAVDTEAFAPIPPDAEYAAKKGIRTDAPVLGFAGSMVSYEGLDSLLDASMILKERGIEHQLVLAGSGAEAAALEARRDEIGADQVTFLGRLPMDEMPRLLSTFDIMPIPRLSLPVTEMVSPLKPLEAFASMKAVLLSDVAPHRDLAGENGSRARLFTAGDASSLADGLAELIADEELRKDLGRSSRLWTLDERTWSSVAAVMHAAHEAARAAHAEAVPADAPSLRDITVGLIADEFTTKTLAASMNVVPLDRQGWRDQLAGLDLVLVESAWEGNSGQWHRGIGAYGQDEHRDIRELLAACRERGLRTAFWNKEDPIHIARFRPTAALCDHVFTTDAKMIQRYLTTPGAITLTASSLPFYAQPALHNPLPTDRPYRHTTAYAGTYYGDRYKERSKELYRMLETASLTGLTIYDRQASNPDSPYRFPSEFARYSEGSLPYDDVIDSYKSHIAHLNGNSVMDSPTMFSRRVVEIAACGGIALSGPGRGVEETFGGLIPVSDDARLWRTLLHGWSTDPSARVFEAWRQMRAVHRSHTVDSAMVILLRTAGIAVRAARLDTYSVVLSEHSGALVSTVLDQSVRPHEVFVPGGPSDITTPLEAAGIPVRDSAEAGDPTGRWIGVVDTALPRTWFEDLLIATRFGDWDRLDAELAGPDSQGRTLARPGHVEDSVRGLVRSRDARAFPSVDEALRTVHESPATLLVARFSPVEEPSEAVSGSMTPAVPRPRTVLIAGHDLKFAGALISALEDGGHTVLVDRWESHTKHDEEQSRALLARADTVFCEWGLGNAVWYSRHVTPHQRLIVRSHSQELNRPYLRRTDASKVDSFVFVGDLIRRAAIESHGIPAARSEVIPNFVDTAALDLPKTPDARFHLGFVGMVPRSKRLDRALDVLEQLLEQDARYRLFVKGKRPEDYPWMAQRVEEMTYYNAVSDRIAAIHERFPDAVTFEPHGDDMAQWYRKIGIAISVSEFESFHYTIADGAASGSVPVCLAWPGADFLYPRPWLNATTDEMVQHILGQSEPDAHDADYVRERYSLEQTLPRLLELIAPTDG</sequence>
<evidence type="ECO:0000256" key="2">
    <source>
        <dbReference type="ARBA" id="ARBA00022679"/>
    </source>
</evidence>
<feature type="compositionally biased region" description="Low complexity" evidence="3">
    <location>
        <begin position="143"/>
        <end position="160"/>
    </location>
</feature>
<feature type="compositionally biased region" description="Basic and acidic residues" evidence="3">
    <location>
        <begin position="60"/>
        <end position="82"/>
    </location>
</feature>
<organism evidence="7 8">
    <name type="scientific">Brachybacterium hainanense</name>
    <dbReference type="NCBI Taxonomy" id="1541174"/>
    <lineage>
        <taxon>Bacteria</taxon>
        <taxon>Bacillati</taxon>
        <taxon>Actinomycetota</taxon>
        <taxon>Actinomycetes</taxon>
        <taxon>Micrococcales</taxon>
        <taxon>Dermabacteraceae</taxon>
        <taxon>Brachybacterium</taxon>
    </lineage>
</organism>
<evidence type="ECO:0000259" key="4">
    <source>
        <dbReference type="Pfam" id="PF00534"/>
    </source>
</evidence>
<feature type="region of interest" description="Disordered" evidence="3">
    <location>
        <begin position="167"/>
        <end position="215"/>
    </location>
</feature>
<name>A0ABV6RFD4_9MICO</name>
<dbReference type="InterPro" id="IPR028098">
    <property type="entry name" value="Glyco_trans_4-like_N"/>
</dbReference>
<dbReference type="InterPro" id="IPR001296">
    <property type="entry name" value="Glyco_trans_1"/>
</dbReference>
<feature type="compositionally biased region" description="Low complexity" evidence="3">
    <location>
        <begin position="167"/>
        <end position="186"/>
    </location>
</feature>
<comment type="caution">
    <text evidence="7">The sequence shown here is derived from an EMBL/GenBank/DDBJ whole genome shotgun (WGS) entry which is preliminary data.</text>
</comment>
<evidence type="ECO:0000256" key="1">
    <source>
        <dbReference type="ARBA" id="ARBA00022676"/>
    </source>
</evidence>
<dbReference type="RefSeq" id="WP_376982750.1">
    <property type="nucleotide sequence ID" value="NZ_JBHLSV010000028.1"/>
</dbReference>
<evidence type="ECO:0000259" key="5">
    <source>
        <dbReference type="Pfam" id="PF13524"/>
    </source>
</evidence>
<dbReference type="InterPro" id="IPR055259">
    <property type="entry name" value="YkvP/CgeB_Glyco_trans-like"/>
</dbReference>